<protein>
    <submittedName>
        <fullName evidence="2">Uncharacterized protein</fullName>
    </submittedName>
</protein>
<organism evidence="2 3">
    <name type="scientific">Caballeronia sordidicola</name>
    <name type="common">Burkholderia sordidicola</name>
    <dbReference type="NCBI Taxonomy" id="196367"/>
    <lineage>
        <taxon>Bacteria</taxon>
        <taxon>Pseudomonadati</taxon>
        <taxon>Pseudomonadota</taxon>
        <taxon>Betaproteobacteria</taxon>
        <taxon>Burkholderiales</taxon>
        <taxon>Burkholderiaceae</taxon>
        <taxon>Caballeronia</taxon>
    </lineage>
</organism>
<name>A0A242MN61_CABSO</name>
<dbReference type="AlphaFoldDB" id="A0A242MN61"/>
<dbReference type="Proteomes" id="UP000195221">
    <property type="component" value="Unassembled WGS sequence"/>
</dbReference>
<reference evidence="2 3" key="1">
    <citation type="submission" date="2017-03" db="EMBL/GenBank/DDBJ databases">
        <title>Genome analysis of strain PAMC 26577.</title>
        <authorList>
            <person name="Oh H.-M."/>
            <person name="Yang J.-A."/>
        </authorList>
    </citation>
    <scope>NUCLEOTIDE SEQUENCE [LARGE SCALE GENOMIC DNA]</scope>
    <source>
        <strain evidence="2 3">PAMC 26577</strain>
    </source>
</reference>
<evidence type="ECO:0000256" key="1">
    <source>
        <dbReference type="SAM" id="MobiDB-lite"/>
    </source>
</evidence>
<accession>A0A242MN61</accession>
<gene>
    <name evidence="2" type="ORF">PAMC26577_20275</name>
</gene>
<sequence length="38" mass="4103">MSRRAKKSGPARETGQKCEDLADFGDSLSHGPDAPTVW</sequence>
<dbReference type="EMBL" id="NBTZ01000087">
    <property type="protein sequence ID" value="OTP72641.1"/>
    <property type="molecule type" value="Genomic_DNA"/>
</dbReference>
<proteinExistence type="predicted"/>
<evidence type="ECO:0000313" key="3">
    <source>
        <dbReference type="Proteomes" id="UP000195221"/>
    </source>
</evidence>
<feature type="region of interest" description="Disordered" evidence="1">
    <location>
        <begin position="1"/>
        <end position="38"/>
    </location>
</feature>
<evidence type="ECO:0000313" key="2">
    <source>
        <dbReference type="EMBL" id="OTP72641.1"/>
    </source>
</evidence>
<comment type="caution">
    <text evidence="2">The sequence shown here is derived from an EMBL/GenBank/DDBJ whole genome shotgun (WGS) entry which is preliminary data.</text>
</comment>